<dbReference type="EMBL" id="CAJVPK010001853">
    <property type="protein sequence ID" value="CAG8600181.1"/>
    <property type="molecule type" value="Genomic_DNA"/>
</dbReference>
<dbReference type="OrthoDB" id="2339565at2759"/>
<evidence type="ECO:0000256" key="1">
    <source>
        <dbReference type="SAM" id="Phobius"/>
    </source>
</evidence>
<gene>
    <name evidence="2" type="ORF">DEBURN_LOCUS9478</name>
</gene>
<feature type="transmembrane region" description="Helical" evidence="1">
    <location>
        <begin position="176"/>
        <end position="194"/>
    </location>
</feature>
<feature type="transmembrane region" description="Helical" evidence="1">
    <location>
        <begin position="147"/>
        <end position="170"/>
    </location>
</feature>
<keyword evidence="3" id="KW-1185">Reference proteome</keyword>
<organism evidence="2 3">
    <name type="scientific">Diversispora eburnea</name>
    <dbReference type="NCBI Taxonomy" id="1213867"/>
    <lineage>
        <taxon>Eukaryota</taxon>
        <taxon>Fungi</taxon>
        <taxon>Fungi incertae sedis</taxon>
        <taxon>Mucoromycota</taxon>
        <taxon>Glomeromycotina</taxon>
        <taxon>Glomeromycetes</taxon>
        <taxon>Diversisporales</taxon>
        <taxon>Diversisporaceae</taxon>
        <taxon>Diversispora</taxon>
    </lineage>
</organism>
<accession>A0A9N9CII5</accession>
<name>A0A9N9CII5_9GLOM</name>
<protein>
    <submittedName>
        <fullName evidence="2">2871_t:CDS:1</fullName>
    </submittedName>
</protein>
<reference evidence="2" key="1">
    <citation type="submission" date="2021-06" db="EMBL/GenBank/DDBJ databases">
        <authorList>
            <person name="Kallberg Y."/>
            <person name="Tangrot J."/>
            <person name="Rosling A."/>
        </authorList>
    </citation>
    <scope>NUCLEOTIDE SEQUENCE</scope>
    <source>
        <strain evidence="2">AZ414A</strain>
    </source>
</reference>
<dbReference type="Proteomes" id="UP000789706">
    <property type="component" value="Unassembled WGS sequence"/>
</dbReference>
<proteinExistence type="predicted"/>
<evidence type="ECO:0000313" key="3">
    <source>
        <dbReference type="Proteomes" id="UP000789706"/>
    </source>
</evidence>
<dbReference type="AlphaFoldDB" id="A0A9N9CII5"/>
<sequence length="303" mass="35660">MVSINFDSWLNPGDPDTSILEQLCEDISLKLKHGKESIIRFGNQNSQFDEQSGFFNELIRRRGIESLGIKNYARDVETYIDLLTEEKINVDDIKKTLKILLNDAEKNKINAEKLRDDFVTFKDDFFQIKFNNVEPVKRSRDNNLFKILKSIFQAFTIFSVFLLSIFYLVYTYYYKWFMIGLILSIFLFFVPCVIETKLEKNHDNYLNLEENEATKFLQHIEGIKNKLPAISDNLNILVQFWNQQIYADEQHIRSLESLNANEEVKLPHELGKKVKDIWKEIGDKNINNHRNLNSIITRNSMLG</sequence>
<keyword evidence="1" id="KW-0472">Membrane</keyword>
<keyword evidence="1" id="KW-0812">Transmembrane</keyword>
<keyword evidence="1" id="KW-1133">Transmembrane helix</keyword>
<evidence type="ECO:0000313" key="2">
    <source>
        <dbReference type="EMBL" id="CAG8600181.1"/>
    </source>
</evidence>
<comment type="caution">
    <text evidence="2">The sequence shown here is derived from an EMBL/GenBank/DDBJ whole genome shotgun (WGS) entry which is preliminary data.</text>
</comment>